<keyword evidence="2" id="KW-1185">Reference proteome</keyword>
<protein>
    <submittedName>
        <fullName evidence="1">Uncharacterized protein</fullName>
    </submittedName>
</protein>
<gene>
    <name evidence="1" type="ORF">B0H17DRAFT_1099734</name>
</gene>
<evidence type="ECO:0000313" key="1">
    <source>
        <dbReference type="EMBL" id="KAJ7654733.1"/>
    </source>
</evidence>
<dbReference type="EMBL" id="JARKIE010000320">
    <property type="protein sequence ID" value="KAJ7654733.1"/>
    <property type="molecule type" value="Genomic_DNA"/>
</dbReference>
<dbReference type="AlphaFoldDB" id="A0AAD7CNG7"/>
<proteinExistence type="predicted"/>
<comment type="caution">
    <text evidence="1">The sequence shown here is derived from an EMBL/GenBank/DDBJ whole genome shotgun (WGS) entry which is preliminary data.</text>
</comment>
<organism evidence="1 2">
    <name type="scientific">Mycena rosella</name>
    <name type="common">Pink bonnet</name>
    <name type="synonym">Agaricus rosellus</name>
    <dbReference type="NCBI Taxonomy" id="1033263"/>
    <lineage>
        <taxon>Eukaryota</taxon>
        <taxon>Fungi</taxon>
        <taxon>Dikarya</taxon>
        <taxon>Basidiomycota</taxon>
        <taxon>Agaricomycotina</taxon>
        <taxon>Agaricomycetes</taxon>
        <taxon>Agaricomycetidae</taxon>
        <taxon>Agaricales</taxon>
        <taxon>Marasmiineae</taxon>
        <taxon>Mycenaceae</taxon>
        <taxon>Mycena</taxon>
    </lineage>
</organism>
<evidence type="ECO:0000313" key="2">
    <source>
        <dbReference type="Proteomes" id="UP001221757"/>
    </source>
</evidence>
<name>A0AAD7CNG7_MYCRO</name>
<dbReference type="Proteomes" id="UP001221757">
    <property type="component" value="Unassembled WGS sequence"/>
</dbReference>
<reference evidence="1" key="1">
    <citation type="submission" date="2023-03" db="EMBL/GenBank/DDBJ databases">
        <title>Massive genome expansion in bonnet fungi (Mycena s.s.) driven by repeated elements and novel gene families across ecological guilds.</title>
        <authorList>
            <consortium name="Lawrence Berkeley National Laboratory"/>
            <person name="Harder C.B."/>
            <person name="Miyauchi S."/>
            <person name="Viragh M."/>
            <person name="Kuo A."/>
            <person name="Thoen E."/>
            <person name="Andreopoulos B."/>
            <person name="Lu D."/>
            <person name="Skrede I."/>
            <person name="Drula E."/>
            <person name="Henrissat B."/>
            <person name="Morin E."/>
            <person name="Kohler A."/>
            <person name="Barry K."/>
            <person name="LaButti K."/>
            <person name="Morin E."/>
            <person name="Salamov A."/>
            <person name="Lipzen A."/>
            <person name="Mereny Z."/>
            <person name="Hegedus B."/>
            <person name="Baldrian P."/>
            <person name="Stursova M."/>
            <person name="Weitz H."/>
            <person name="Taylor A."/>
            <person name="Grigoriev I.V."/>
            <person name="Nagy L.G."/>
            <person name="Martin F."/>
            <person name="Kauserud H."/>
        </authorList>
    </citation>
    <scope>NUCLEOTIDE SEQUENCE</scope>
    <source>
        <strain evidence="1">CBHHK067</strain>
    </source>
</reference>
<sequence length="217" mass="24079">MLARLSAAASQVEFSAPGDEHFFFDMDTFRLVLPVPDITWGCVAQMCERAMNPMYKGLYSILEQDMEHVAQVLAALESDSERVDHYMVPCDVPHNGPSTAPSNGVPKPESNDPLVIRSSHPSVPTIVITPCPRPPRETSCQVPYQDSAFGNQLSVPSLPSFNQSFPPMMPPRRVSARGINHWIWTNGHWQAALGALEPRPRVLKHRKKAKGRAITSK</sequence>
<accession>A0AAD7CNG7</accession>